<name>A0ABS5ECC2_9PROT</name>
<dbReference type="Proteomes" id="UP000698752">
    <property type="component" value="Unassembled WGS sequence"/>
</dbReference>
<dbReference type="RefSeq" id="WP_211866042.1">
    <property type="nucleotide sequence ID" value="NZ_JAAEDI010000003.1"/>
</dbReference>
<proteinExistence type="predicted"/>
<comment type="caution">
    <text evidence="1">The sequence shown here is derived from an EMBL/GenBank/DDBJ whole genome shotgun (WGS) entry which is preliminary data.</text>
</comment>
<evidence type="ECO:0000313" key="1">
    <source>
        <dbReference type="EMBL" id="MBR0648682.1"/>
    </source>
</evidence>
<reference evidence="2" key="1">
    <citation type="journal article" date="2021" name="Syst. Appl. Microbiol.">
        <title>Roseomonas hellenica sp. nov., isolated from roots of wild-growing Alkanna tinctoria.</title>
        <authorList>
            <person name="Rat A."/>
            <person name="Naranjo H.D."/>
            <person name="Lebbe L."/>
            <person name="Cnockaert M."/>
            <person name="Krigas N."/>
            <person name="Grigoriadou K."/>
            <person name="Maloupa E."/>
            <person name="Willems A."/>
        </authorList>
    </citation>
    <scope>NUCLEOTIDE SEQUENCE [LARGE SCALE GENOMIC DNA]</scope>
    <source>
        <strain evidence="2">LMG 31159</strain>
    </source>
</reference>
<organism evidence="1 2">
    <name type="scientific">Neoroseomonas terrae</name>
    <dbReference type="NCBI Taxonomy" id="424799"/>
    <lineage>
        <taxon>Bacteria</taxon>
        <taxon>Pseudomonadati</taxon>
        <taxon>Pseudomonadota</taxon>
        <taxon>Alphaproteobacteria</taxon>
        <taxon>Acetobacterales</taxon>
        <taxon>Acetobacteraceae</taxon>
        <taxon>Neoroseomonas</taxon>
    </lineage>
</organism>
<keyword evidence="2" id="KW-1185">Reference proteome</keyword>
<dbReference type="NCBIfam" id="NF047331">
    <property type="entry name" value="phage_HTJ"/>
    <property type="match status" value="1"/>
</dbReference>
<gene>
    <name evidence="1" type="ORF">GXW78_03345</name>
</gene>
<evidence type="ECO:0000313" key="2">
    <source>
        <dbReference type="Proteomes" id="UP000698752"/>
    </source>
</evidence>
<sequence length="78" mass="8149">MDPTVLAWALAQPAGSRAAALAAAFTGGTTRVTFDGRTVEYRSLDELGRALAVLRGAEAATTRRPSVTLARFGRDGTL</sequence>
<dbReference type="EMBL" id="JAAEDI010000003">
    <property type="protein sequence ID" value="MBR0648682.1"/>
    <property type="molecule type" value="Genomic_DNA"/>
</dbReference>
<protein>
    <submittedName>
        <fullName evidence="1">Uncharacterized protein</fullName>
    </submittedName>
</protein>
<accession>A0ABS5ECC2</accession>